<accession>A0A3P6THL2</accession>
<dbReference type="SMART" id="SM00368">
    <property type="entry name" value="LRR_RI"/>
    <property type="match status" value="3"/>
</dbReference>
<dbReference type="OrthoDB" id="120976at2759"/>
<dbReference type="InterPro" id="IPR050637">
    <property type="entry name" value="NLRP_innate_immun_reg"/>
</dbReference>
<dbReference type="PANTHER" id="PTHR45690:SF19">
    <property type="entry name" value="NACHT, LRR AND PYD DOMAINS-CONTAINING PROTEIN 3"/>
    <property type="match status" value="1"/>
</dbReference>
<proteinExistence type="predicted"/>
<evidence type="ECO:0000256" key="2">
    <source>
        <dbReference type="ARBA" id="ARBA00022490"/>
    </source>
</evidence>
<dbReference type="AlphaFoldDB" id="A0A3P6THL2"/>
<name>A0A3P6THL2_DIBLA</name>
<dbReference type="Pfam" id="PF13516">
    <property type="entry name" value="LRR_6"/>
    <property type="match status" value="2"/>
</dbReference>
<protein>
    <submittedName>
        <fullName evidence="5">Uncharacterized protein</fullName>
    </submittedName>
</protein>
<dbReference type="GO" id="GO:0005737">
    <property type="term" value="C:cytoplasm"/>
    <property type="evidence" value="ECO:0007669"/>
    <property type="project" value="UniProtKB-SubCell"/>
</dbReference>
<feature type="region of interest" description="Disordered" evidence="4">
    <location>
        <begin position="1"/>
        <end position="21"/>
    </location>
</feature>
<organism evidence="5 6">
    <name type="scientific">Dibothriocephalus latus</name>
    <name type="common">Fish tapeworm</name>
    <name type="synonym">Diphyllobothrium latum</name>
    <dbReference type="NCBI Taxonomy" id="60516"/>
    <lineage>
        <taxon>Eukaryota</taxon>
        <taxon>Metazoa</taxon>
        <taxon>Spiralia</taxon>
        <taxon>Lophotrochozoa</taxon>
        <taxon>Platyhelminthes</taxon>
        <taxon>Cestoda</taxon>
        <taxon>Eucestoda</taxon>
        <taxon>Diphyllobothriidea</taxon>
        <taxon>Diphyllobothriidae</taxon>
        <taxon>Dibothriocephalus</taxon>
    </lineage>
</organism>
<dbReference type="Gene3D" id="3.80.10.10">
    <property type="entry name" value="Ribonuclease Inhibitor"/>
    <property type="match status" value="1"/>
</dbReference>
<evidence type="ECO:0000256" key="3">
    <source>
        <dbReference type="ARBA" id="ARBA00022737"/>
    </source>
</evidence>
<dbReference type="EMBL" id="UYRU01043582">
    <property type="protein sequence ID" value="VDK82859.1"/>
    <property type="molecule type" value="Genomic_DNA"/>
</dbReference>
<keyword evidence="3" id="KW-0677">Repeat</keyword>
<reference evidence="5 6" key="1">
    <citation type="submission" date="2018-11" db="EMBL/GenBank/DDBJ databases">
        <authorList>
            <consortium name="Pathogen Informatics"/>
        </authorList>
    </citation>
    <scope>NUCLEOTIDE SEQUENCE [LARGE SCALE GENOMIC DNA]</scope>
</reference>
<dbReference type="InterPro" id="IPR001611">
    <property type="entry name" value="Leu-rich_rpt"/>
</dbReference>
<gene>
    <name evidence="5" type="ORF">DILT_LOCUS3393</name>
</gene>
<evidence type="ECO:0000256" key="1">
    <source>
        <dbReference type="ARBA" id="ARBA00004496"/>
    </source>
</evidence>
<dbReference type="Proteomes" id="UP000281553">
    <property type="component" value="Unassembled WGS sequence"/>
</dbReference>
<dbReference type="PANTHER" id="PTHR45690">
    <property type="entry name" value="NACHT, LRR AND PYD DOMAINS-CONTAINING PROTEIN 12"/>
    <property type="match status" value="1"/>
</dbReference>
<sequence>MAEGGKKAKGKGKAPKPGAKQDSPLVKLLKACLKEYDAKCIQFECSPCATIRDALRLGIDEEKPIYSFVMDPKDRRKVEYWNDKKFTKYFEEGGEEGLAARKKKKKKKVSKPEKPLVRLLPFIDTLRNHRYCQIKELLVWDVYVDHSDMMCLASMLTKGCYDMEMIELVDCFINQKALDVFAPSVNHTRTLSDLILDFNEFGDSGCQVLCEGLANCHWLIRLSLCFCDLHKQSGIWLGNLIAETSIRELFLDGNHLEAEGAIALLTQISEAAVNEGFERERAAQLKIEQAEAAKNGKTELPMEISHLHLAENGINHMGRGGNFAPVRCMQLIKEIIKNSKDLQEIDLFGNEIGQVGGRILLEGVLARIDNKLPKIGVRVSHLLNQDTYDAICKLAPGPKPKKKKNIRR</sequence>
<keyword evidence="6" id="KW-1185">Reference proteome</keyword>
<comment type="subcellular location">
    <subcellularLocation>
        <location evidence="1">Cytoplasm</location>
    </subcellularLocation>
</comment>
<evidence type="ECO:0000313" key="5">
    <source>
        <dbReference type="EMBL" id="VDK82859.1"/>
    </source>
</evidence>
<evidence type="ECO:0000256" key="4">
    <source>
        <dbReference type="SAM" id="MobiDB-lite"/>
    </source>
</evidence>
<dbReference type="InterPro" id="IPR032675">
    <property type="entry name" value="LRR_dom_sf"/>
</dbReference>
<keyword evidence="2" id="KW-0963">Cytoplasm</keyword>
<dbReference type="SUPFAM" id="SSF52047">
    <property type="entry name" value="RNI-like"/>
    <property type="match status" value="1"/>
</dbReference>
<evidence type="ECO:0000313" key="6">
    <source>
        <dbReference type="Proteomes" id="UP000281553"/>
    </source>
</evidence>